<dbReference type="EMBL" id="BJYM01000005">
    <property type="protein sequence ID" value="GEN86766.1"/>
    <property type="molecule type" value="Genomic_DNA"/>
</dbReference>
<dbReference type="SMART" id="SM00257">
    <property type="entry name" value="LysM"/>
    <property type="match status" value="2"/>
</dbReference>
<dbReference type="InterPro" id="IPR002508">
    <property type="entry name" value="MurNAc-LAA_cat"/>
</dbReference>
<sequence length="280" mass="30457">MVKIYLDPGHGGTDPGAAGNGLQEKNVTLSIALKTRDILNRDYEGHSIRMSRTSDTTRSLTQRTNDANSWGADYFVSIHINAGGGTGYEDYIYNGSVSNNTLAYRDKVHAEIMKQVDFRNRGKKRANFHVLRESSMPAVLTENGFIDTVADANKLKSDAYLNRIATGHANGIAQSLGLKRKSGGGGNTYTVKSGDTLWSIAQAHNLTVQQLKNLNGLTNDTIYPGQVLIVSSGGAVYYTVKAGDTLWRISQQYNTTVNAIKSLNGLTSDIIQPGTRLRVK</sequence>
<comment type="caution">
    <text evidence="3">The sequence shown here is derived from an EMBL/GenBank/DDBJ whole genome shotgun (WGS) entry which is preliminary data.</text>
</comment>
<dbReference type="GO" id="GO:0008745">
    <property type="term" value="F:N-acetylmuramoyl-L-alanine amidase activity"/>
    <property type="evidence" value="ECO:0007669"/>
    <property type="project" value="InterPro"/>
</dbReference>
<dbReference type="Gene3D" id="3.40.630.40">
    <property type="entry name" value="Zn-dependent exopeptidases"/>
    <property type="match status" value="1"/>
</dbReference>
<dbReference type="OrthoDB" id="9763643at2"/>
<proteinExistence type="predicted"/>
<name>A0A511ZH42_9BACI</name>
<gene>
    <name evidence="3" type="ORF">OSO01_15050</name>
</gene>
<accession>A0A511ZH42</accession>
<dbReference type="RefSeq" id="WP_147209797.1">
    <property type="nucleotide sequence ID" value="NZ_BJYM01000005.1"/>
</dbReference>
<dbReference type="STRING" id="582851.GCA_900162665_03229"/>
<evidence type="ECO:0000256" key="1">
    <source>
        <dbReference type="ARBA" id="ARBA00022801"/>
    </source>
</evidence>
<dbReference type="GO" id="GO:0009253">
    <property type="term" value="P:peptidoglycan catabolic process"/>
    <property type="evidence" value="ECO:0007669"/>
    <property type="project" value="InterPro"/>
</dbReference>
<dbReference type="InterPro" id="IPR018392">
    <property type="entry name" value="LysM"/>
</dbReference>
<dbReference type="CDD" id="cd00118">
    <property type="entry name" value="LysM"/>
    <property type="match status" value="2"/>
</dbReference>
<keyword evidence="4" id="KW-1185">Reference proteome</keyword>
<dbReference type="SUPFAM" id="SSF53187">
    <property type="entry name" value="Zn-dependent exopeptidases"/>
    <property type="match status" value="1"/>
</dbReference>
<dbReference type="PROSITE" id="PS51782">
    <property type="entry name" value="LYSM"/>
    <property type="match status" value="2"/>
</dbReference>
<dbReference type="Proteomes" id="UP000321558">
    <property type="component" value="Unassembled WGS sequence"/>
</dbReference>
<evidence type="ECO:0000313" key="4">
    <source>
        <dbReference type="Proteomes" id="UP000321558"/>
    </source>
</evidence>
<dbReference type="InterPro" id="IPR036779">
    <property type="entry name" value="LysM_dom_sf"/>
</dbReference>
<keyword evidence="1" id="KW-0378">Hydrolase</keyword>
<evidence type="ECO:0000259" key="2">
    <source>
        <dbReference type="PROSITE" id="PS51782"/>
    </source>
</evidence>
<protein>
    <recommendedName>
        <fullName evidence="2">LysM domain-containing protein</fullName>
    </recommendedName>
</protein>
<feature type="domain" description="LysM" evidence="2">
    <location>
        <begin position="187"/>
        <end position="230"/>
    </location>
</feature>
<reference evidence="3 4" key="1">
    <citation type="submission" date="2019-07" db="EMBL/GenBank/DDBJ databases">
        <title>Whole genome shotgun sequence of Oceanobacillus sojae NBRC 105379.</title>
        <authorList>
            <person name="Hosoyama A."/>
            <person name="Uohara A."/>
            <person name="Ohji S."/>
            <person name="Ichikawa N."/>
        </authorList>
    </citation>
    <scope>NUCLEOTIDE SEQUENCE [LARGE SCALE GENOMIC DNA]</scope>
    <source>
        <strain evidence="3 4">NBRC 105379</strain>
    </source>
</reference>
<dbReference type="Gene3D" id="3.10.350.10">
    <property type="entry name" value="LysM domain"/>
    <property type="match status" value="2"/>
</dbReference>
<dbReference type="CDD" id="cd02696">
    <property type="entry name" value="MurNAc-LAA"/>
    <property type="match status" value="1"/>
</dbReference>
<dbReference type="PANTHER" id="PTHR30404">
    <property type="entry name" value="N-ACETYLMURAMOYL-L-ALANINE AMIDASE"/>
    <property type="match status" value="1"/>
</dbReference>
<dbReference type="Pfam" id="PF01520">
    <property type="entry name" value="Amidase_3"/>
    <property type="match status" value="1"/>
</dbReference>
<dbReference type="SUPFAM" id="SSF54106">
    <property type="entry name" value="LysM domain"/>
    <property type="match status" value="2"/>
</dbReference>
<organism evidence="3 4">
    <name type="scientific">Oceanobacillus sojae</name>
    <dbReference type="NCBI Taxonomy" id="582851"/>
    <lineage>
        <taxon>Bacteria</taxon>
        <taxon>Bacillati</taxon>
        <taxon>Bacillota</taxon>
        <taxon>Bacilli</taxon>
        <taxon>Bacillales</taxon>
        <taxon>Bacillaceae</taxon>
        <taxon>Oceanobacillus</taxon>
    </lineage>
</organism>
<evidence type="ECO:0000313" key="3">
    <source>
        <dbReference type="EMBL" id="GEN86766.1"/>
    </source>
</evidence>
<dbReference type="AlphaFoldDB" id="A0A511ZH42"/>
<dbReference type="Pfam" id="PF01476">
    <property type="entry name" value="LysM"/>
    <property type="match status" value="2"/>
</dbReference>
<dbReference type="SMART" id="SM00646">
    <property type="entry name" value="Ami_3"/>
    <property type="match status" value="1"/>
</dbReference>
<dbReference type="InterPro" id="IPR050695">
    <property type="entry name" value="N-acetylmuramoyl_amidase_3"/>
</dbReference>
<dbReference type="GO" id="GO:0030288">
    <property type="term" value="C:outer membrane-bounded periplasmic space"/>
    <property type="evidence" value="ECO:0007669"/>
    <property type="project" value="TreeGrafter"/>
</dbReference>
<feature type="domain" description="LysM" evidence="2">
    <location>
        <begin position="236"/>
        <end position="279"/>
    </location>
</feature>
<dbReference type="PANTHER" id="PTHR30404:SF0">
    <property type="entry name" value="N-ACETYLMURAMOYL-L-ALANINE AMIDASE AMIC"/>
    <property type="match status" value="1"/>
</dbReference>